<dbReference type="AlphaFoldDB" id="A0AAD7FD10"/>
<keyword evidence="3" id="KW-1185">Reference proteome</keyword>
<reference evidence="2" key="1">
    <citation type="submission" date="2023-03" db="EMBL/GenBank/DDBJ databases">
        <title>Massive genome expansion in bonnet fungi (Mycena s.s.) driven by repeated elements and novel gene families across ecological guilds.</title>
        <authorList>
            <consortium name="Lawrence Berkeley National Laboratory"/>
            <person name="Harder C.B."/>
            <person name="Miyauchi S."/>
            <person name="Viragh M."/>
            <person name="Kuo A."/>
            <person name="Thoen E."/>
            <person name="Andreopoulos B."/>
            <person name="Lu D."/>
            <person name="Skrede I."/>
            <person name="Drula E."/>
            <person name="Henrissat B."/>
            <person name="Morin E."/>
            <person name="Kohler A."/>
            <person name="Barry K."/>
            <person name="LaButti K."/>
            <person name="Morin E."/>
            <person name="Salamov A."/>
            <person name="Lipzen A."/>
            <person name="Mereny Z."/>
            <person name="Hegedus B."/>
            <person name="Baldrian P."/>
            <person name="Stursova M."/>
            <person name="Weitz H."/>
            <person name="Taylor A."/>
            <person name="Grigoriev I.V."/>
            <person name="Nagy L.G."/>
            <person name="Martin F."/>
            <person name="Kauserud H."/>
        </authorList>
    </citation>
    <scope>NUCLEOTIDE SEQUENCE</scope>
    <source>
        <strain evidence="2">9284</strain>
    </source>
</reference>
<sequence>MARRVLWRRMPEEQCLEALGIIYTDDDSFQVLRGTANFRGKDELVSSEPMPKRERASALGLGVGVIMLCGSGRVEVRGAHTQHTQNRNGRRNGREERATKYTSSTLLGSYFELLGHLRKLRSRTFGTRSYLHLSVNGGSTIPDWEAPLGTIPPPSSMLWRAPPPIHALGRYADALCIPTLKPAKRSPLTLLNHPYLHRVQATSHTTSTSRPRNDICDSGSPVDCYSLESLQARPTATAATSVPRCTRPVAHPPPGMIPTIQCTGVKARYHHHFSEGASERPSTLSRCLRRSWPEAAVAIELHYVA</sequence>
<comment type="caution">
    <text evidence="2">The sequence shown here is derived from an EMBL/GenBank/DDBJ whole genome shotgun (WGS) entry which is preliminary data.</text>
</comment>
<name>A0AAD7FD10_9AGAR</name>
<evidence type="ECO:0000313" key="2">
    <source>
        <dbReference type="EMBL" id="KAJ7612780.1"/>
    </source>
</evidence>
<organism evidence="2 3">
    <name type="scientific">Roridomyces roridus</name>
    <dbReference type="NCBI Taxonomy" id="1738132"/>
    <lineage>
        <taxon>Eukaryota</taxon>
        <taxon>Fungi</taxon>
        <taxon>Dikarya</taxon>
        <taxon>Basidiomycota</taxon>
        <taxon>Agaricomycotina</taxon>
        <taxon>Agaricomycetes</taxon>
        <taxon>Agaricomycetidae</taxon>
        <taxon>Agaricales</taxon>
        <taxon>Marasmiineae</taxon>
        <taxon>Mycenaceae</taxon>
        <taxon>Roridomyces</taxon>
    </lineage>
</organism>
<evidence type="ECO:0000256" key="1">
    <source>
        <dbReference type="SAM" id="MobiDB-lite"/>
    </source>
</evidence>
<protein>
    <submittedName>
        <fullName evidence="2">Uncharacterized protein</fullName>
    </submittedName>
</protein>
<evidence type="ECO:0000313" key="3">
    <source>
        <dbReference type="Proteomes" id="UP001221142"/>
    </source>
</evidence>
<accession>A0AAD7FD10</accession>
<dbReference type="Proteomes" id="UP001221142">
    <property type="component" value="Unassembled WGS sequence"/>
</dbReference>
<feature type="region of interest" description="Disordered" evidence="1">
    <location>
        <begin position="78"/>
        <end position="99"/>
    </location>
</feature>
<proteinExistence type="predicted"/>
<dbReference type="EMBL" id="JARKIF010000030">
    <property type="protein sequence ID" value="KAJ7612780.1"/>
    <property type="molecule type" value="Genomic_DNA"/>
</dbReference>
<gene>
    <name evidence="2" type="ORF">FB45DRAFT_1117397</name>
</gene>